<protein>
    <recommendedName>
        <fullName evidence="3">Cyclodipeptide synthase</fullName>
    </recommendedName>
</protein>
<reference evidence="4 5" key="1">
    <citation type="journal article" date="2016" name="Nat. Commun.">
        <title>Thousands of microbial genomes shed light on interconnected biogeochemical processes in an aquifer system.</title>
        <authorList>
            <person name="Anantharaman K."/>
            <person name="Brown C.T."/>
            <person name="Hug L.A."/>
            <person name="Sharon I."/>
            <person name="Castelle C.J."/>
            <person name="Probst A.J."/>
            <person name="Thomas B.C."/>
            <person name="Singh A."/>
            <person name="Wilkins M.J."/>
            <person name="Karaoz U."/>
            <person name="Brodie E.L."/>
            <person name="Williams K.H."/>
            <person name="Hubbard S.S."/>
            <person name="Banfield J.F."/>
        </authorList>
    </citation>
    <scope>NUCLEOTIDE SEQUENCE [LARGE SCALE GENOMIC DNA]</scope>
</reference>
<dbReference type="InterPro" id="IPR038622">
    <property type="entry name" value="CDPS_sf"/>
</dbReference>
<sequence>MQLHQIQGADEKDLNSKKFNIGIGISLGNKWFTPENVLELTKWCLQYTKDHVIVYVADSIHAVNLEVRNRMTPERAARVADQKGDQILKEVKEHIDKNLDSEGLKKIYYAKWKDIVDESYVSKTKFLYSLYESAGQFQDKIHDLIKGFVSKEDRQFSEDEIHRLGTYLIEEMPEVLARVPIKNLGCDASAYPFDGPLPIFLENIQKGIVFPEIREKVMDTEPKILLVVR</sequence>
<dbReference type="NCBIfam" id="TIGR04539">
    <property type="entry name" value="tRNA_cyclodipep"/>
    <property type="match status" value="1"/>
</dbReference>
<dbReference type="Gene3D" id="3.40.50.11710">
    <property type="entry name" value="Cyclodipeptide synthase"/>
    <property type="match status" value="1"/>
</dbReference>
<comment type="similarity">
    <text evidence="1">Belongs to the CDPS family.</text>
</comment>
<evidence type="ECO:0000256" key="1">
    <source>
        <dbReference type="ARBA" id="ARBA00006034"/>
    </source>
</evidence>
<gene>
    <name evidence="4" type="ORF">A3D62_01520</name>
</gene>
<dbReference type="AlphaFoldDB" id="A0A1F6D1D1"/>
<proteinExistence type="inferred from homology"/>
<evidence type="ECO:0000313" key="4">
    <source>
        <dbReference type="EMBL" id="OGG55244.1"/>
    </source>
</evidence>
<dbReference type="GO" id="GO:0016755">
    <property type="term" value="F:aminoacyltransferase activity"/>
    <property type="evidence" value="ECO:0007669"/>
    <property type="project" value="InterPro"/>
</dbReference>
<name>A0A1F6D1D1_9BACT</name>
<evidence type="ECO:0000256" key="3">
    <source>
        <dbReference type="ARBA" id="ARBA00030771"/>
    </source>
</evidence>
<organism evidence="4 5">
    <name type="scientific">Candidatus Kaiserbacteria bacterium RIFCSPHIGHO2_02_FULL_49_11</name>
    <dbReference type="NCBI Taxonomy" id="1798489"/>
    <lineage>
        <taxon>Bacteria</taxon>
        <taxon>Candidatus Kaiseribacteriota</taxon>
    </lineage>
</organism>
<dbReference type="EMBL" id="MFLC01000008">
    <property type="protein sequence ID" value="OGG55244.1"/>
    <property type="molecule type" value="Genomic_DNA"/>
</dbReference>
<evidence type="ECO:0000313" key="5">
    <source>
        <dbReference type="Proteomes" id="UP000177659"/>
    </source>
</evidence>
<accession>A0A1F6D1D1</accession>
<keyword evidence="2" id="KW-0808">Transferase</keyword>
<evidence type="ECO:0000256" key="2">
    <source>
        <dbReference type="ARBA" id="ARBA00022679"/>
    </source>
</evidence>
<dbReference type="InterPro" id="IPR030903">
    <property type="entry name" value="CDPS"/>
</dbReference>
<dbReference type="Proteomes" id="UP000177659">
    <property type="component" value="Unassembled WGS sequence"/>
</dbReference>
<comment type="caution">
    <text evidence="4">The sequence shown here is derived from an EMBL/GenBank/DDBJ whole genome shotgun (WGS) entry which is preliminary data.</text>
</comment>